<sequence length="302" mass="33949">KAAALYAELLAVGRNNQLQLASAQSAISGCKGNYNSYPLHSIIRLGKNWDQRRDTLLSMKEEKLRTAYDFVMDPCRLLDHKKSTCSEDIFETKEGDWCCVRFETIQFPGVQSLEQVFDAVMSYFNNTELLISEKPGNFAMRDDYECLEGGIKNSRLIATNGTGTTTDSSAVVFSQMIDGNDRFGGKPIGIVAIDAVDEDELFPRLPTERVRQDGAGAIVLSATRTIGNDPDPAQDDNPTSSHSNISEGIYGTTVTMRRADFTKLYHPEFPLTVEAQYELHDRFTRSGEFMRKEIRRMVYHQN</sequence>
<feature type="non-terminal residue" evidence="2">
    <location>
        <position position="1"/>
    </location>
</feature>
<gene>
    <name evidence="2" type="ORF">PHMEG_00027750</name>
</gene>
<reference evidence="3" key="1">
    <citation type="submission" date="2017-03" db="EMBL/GenBank/DDBJ databases">
        <title>Phytopthora megakarya and P. palmivora, two closely related causual agents of cacao black pod achieved similar genome size and gene model numbers by different mechanisms.</title>
        <authorList>
            <person name="Ali S."/>
            <person name="Shao J."/>
            <person name="Larry D.J."/>
            <person name="Kronmiller B."/>
            <person name="Shen D."/>
            <person name="Strem M.D."/>
            <person name="Melnick R.L."/>
            <person name="Guiltinan M.J."/>
            <person name="Tyler B.M."/>
            <person name="Meinhardt L.W."/>
            <person name="Bailey B.A."/>
        </authorList>
    </citation>
    <scope>NUCLEOTIDE SEQUENCE [LARGE SCALE GENOMIC DNA]</scope>
    <source>
        <strain evidence="3">zdho120</strain>
    </source>
</reference>
<evidence type="ECO:0000313" key="3">
    <source>
        <dbReference type="Proteomes" id="UP000198211"/>
    </source>
</evidence>
<dbReference type="EMBL" id="NBNE01007208">
    <property type="protein sequence ID" value="OWZ00957.1"/>
    <property type="molecule type" value="Genomic_DNA"/>
</dbReference>
<dbReference type="OrthoDB" id="119517at2759"/>
<name>A0A225V879_9STRA</name>
<dbReference type="AlphaFoldDB" id="A0A225V879"/>
<evidence type="ECO:0000313" key="2">
    <source>
        <dbReference type="EMBL" id="OWZ00957.1"/>
    </source>
</evidence>
<organism evidence="2 3">
    <name type="scientific">Phytophthora megakarya</name>
    <dbReference type="NCBI Taxonomy" id="4795"/>
    <lineage>
        <taxon>Eukaryota</taxon>
        <taxon>Sar</taxon>
        <taxon>Stramenopiles</taxon>
        <taxon>Oomycota</taxon>
        <taxon>Peronosporomycetes</taxon>
        <taxon>Peronosporales</taxon>
        <taxon>Peronosporaceae</taxon>
        <taxon>Phytophthora</taxon>
    </lineage>
</organism>
<feature type="compositionally biased region" description="Polar residues" evidence="1">
    <location>
        <begin position="236"/>
        <end position="246"/>
    </location>
</feature>
<protein>
    <submittedName>
        <fullName evidence="2">Uncharacterized protein</fullName>
    </submittedName>
</protein>
<dbReference type="Proteomes" id="UP000198211">
    <property type="component" value="Unassembled WGS sequence"/>
</dbReference>
<evidence type="ECO:0000256" key="1">
    <source>
        <dbReference type="SAM" id="MobiDB-lite"/>
    </source>
</evidence>
<comment type="caution">
    <text evidence="2">The sequence shown here is derived from an EMBL/GenBank/DDBJ whole genome shotgun (WGS) entry which is preliminary data.</text>
</comment>
<proteinExistence type="predicted"/>
<accession>A0A225V879</accession>
<feature type="region of interest" description="Disordered" evidence="1">
    <location>
        <begin position="224"/>
        <end position="248"/>
    </location>
</feature>
<keyword evidence="3" id="KW-1185">Reference proteome</keyword>